<evidence type="ECO:0000259" key="2">
    <source>
        <dbReference type="PROSITE" id="PS50041"/>
    </source>
</evidence>
<evidence type="ECO:0000256" key="1">
    <source>
        <dbReference type="ARBA" id="ARBA00023157"/>
    </source>
</evidence>
<dbReference type="Gene3D" id="3.10.100.10">
    <property type="entry name" value="Mannose-Binding Protein A, subunit A"/>
    <property type="match status" value="2"/>
</dbReference>
<dbReference type="Proteomes" id="UP001153636">
    <property type="component" value="Chromosome 7"/>
</dbReference>
<name>A0A9P0DB14_9CUCU</name>
<dbReference type="SMART" id="SM00034">
    <property type="entry name" value="CLECT"/>
    <property type="match status" value="2"/>
</dbReference>
<evidence type="ECO:0000313" key="3">
    <source>
        <dbReference type="EMBL" id="CAH1113463.1"/>
    </source>
</evidence>
<accession>A0A9P0DB14</accession>
<keyword evidence="4" id="KW-1185">Reference proteome</keyword>
<dbReference type="InterPro" id="IPR016186">
    <property type="entry name" value="C-type_lectin-like/link_sf"/>
</dbReference>
<protein>
    <recommendedName>
        <fullName evidence="2">C-type lectin domain-containing protein</fullName>
    </recommendedName>
</protein>
<evidence type="ECO:0000313" key="4">
    <source>
        <dbReference type="Proteomes" id="UP001153636"/>
    </source>
</evidence>
<dbReference type="InterPro" id="IPR016187">
    <property type="entry name" value="CTDL_fold"/>
</dbReference>
<dbReference type="PROSITE" id="PS50041">
    <property type="entry name" value="C_TYPE_LECTIN_2"/>
    <property type="match status" value="2"/>
</dbReference>
<gene>
    <name evidence="3" type="ORF">PSYICH_LOCUS13727</name>
</gene>
<proteinExistence type="predicted"/>
<keyword evidence="1" id="KW-1015">Disulfide bond</keyword>
<dbReference type="AlphaFoldDB" id="A0A9P0DB14"/>
<organism evidence="3 4">
    <name type="scientific">Psylliodes chrysocephalus</name>
    <dbReference type="NCBI Taxonomy" id="3402493"/>
    <lineage>
        <taxon>Eukaryota</taxon>
        <taxon>Metazoa</taxon>
        <taxon>Ecdysozoa</taxon>
        <taxon>Arthropoda</taxon>
        <taxon>Hexapoda</taxon>
        <taxon>Insecta</taxon>
        <taxon>Pterygota</taxon>
        <taxon>Neoptera</taxon>
        <taxon>Endopterygota</taxon>
        <taxon>Coleoptera</taxon>
        <taxon>Polyphaga</taxon>
        <taxon>Cucujiformia</taxon>
        <taxon>Chrysomeloidea</taxon>
        <taxon>Chrysomelidae</taxon>
        <taxon>Galerucinae</taxon>
        <taxon>Alticini</taxon>
        <taxon>Psylliodes</taxon>
    </lineage>
</organism>
<dbReference type="EMBL" id="OV651819">
    <property type="protein sequence ID" value="CAH1113463.1"/>
    <property type="molecule type" value="Genomic_DNA"/>
</dbReference>
<feature type="domain" description="C-type lectin" evidence="2">
    <location>
        <begin position="415"/>
        <end position="535"/>
    </location>
</feature>
<dbReference type="Pfam" id="PF00059">
    <property type="entry name" value="Lectin_C"/>
    <property type="match status" value="2"/>
</dbReference>
<reference evidence="3" key="1">
    <citation type="submission" date="2022-01" db="EMBL/GenBank/DDBJ databases">
        <authorList>
            <person name="King R."/>
        </authorList>
    </citation>
    <scope>NUCLEOTIDE SEQUENCE</scope>
</reference>
<dbReference type="PANTHER" id="PTHR22803">
    <property type="entry name" value="MANNOSE, PHOSPHOLIPASE, LECTIN RECEPTOR RELATED"/>
    <property type="match status" value="1"/>
</dbReference>
<dbReference type="InterPro" id="IPR018378">
    <property type="entry name" value="C-type_lectin_CS"/>
</dbReference>
<dbReference type="InterPro" id="IPR050111">
    <property type="entry name" value="C-type_lectin/snaclec_domain"/>
</dbReference>
<feature type="domain" description="C-type lectin" evidence="2">
    <location>
        <begin position="264"/>
        <end position="384"/>
    </location>
</feature>
<dbReference type="SUPFAM" id="SSF56436">
    <property type="entry name" value="C-type lectin-like"/>
    <property type="match status" value="2"/>
</dbReference>
<dbReference type="PROSITE" id="PS00615">
    <property type="entry name" value="C_TYPE_LECTIN_1"/>
    <property type="match status" value="1"/>
</dbReference>
<dbReference type="OrthoDB" id="8187082at2759"/>
<dbReference type="CDD" id="cd00037">
    <property type="entry name" value="CLECT"/>
    <property type="match status" value="2"/>
</dbReference>
<sequence length="592" mass="67267">MSKFCSRTKSIFFIYIYLSHIVTNADEDAIQDSQTIDETITSTSTTATNSEIKEADVVSETELQIEPESTTQTETSIETTAATTVQDTTEENVVTEDIGTVTETDVVETIKNEEVVTGAPMEVEVAAITETYIVIDAEQPTITEENKVEVTEDTVSEVTEINIAEITDTEGPSIIEVVETADQEEKIADTQLTENLETAPETVTITVTDVNIDTAVVDDEGSDAVTEATVEKNKGTETTETKELNIDDEVGPDLIGNMVYLAQLRNKNYFYSETFKVNYFQAYEICKDLGMRVVSIISKEENDFFFQNLKRSGEKNHRYWTSGSKFLTGKNWIWMTTGKIVGYTNWIPGQPSETNKNCIYVMAESDDMRWNNEDCNEKLSFICESDGMFFNSPHTEMSNLLGILVGSFEFPVFNYNKKRYYVVNDLNLSFFDALRACQMIGLELVTVTSKEENMNLYEHIRNSMSGTTFWSGGTRTEHGTSWYWLPSRKNVTYTNWQEANLINDEDKNCIQLIFKKDTLEWDAMNCNSLQNFICETPNGMTQINGNKNRPDVVESIPKDINKLIPSTFKIKIIPLLRRKYVEWYNERATKTI</sequence>
<dbReference type="InterPro" id="IPR001304">
    <property type="entry name" value="C-type_lectin-like"/>
</dbReference>